<evidence type="ECO:0000256" key="2">
    <source>
        <dbReference type="SAM" id="MobiDB-lite"/>
    </source>
</evidence>
<gene>
    <name evidence="3" type="ORF">ZT3D7_G9558</name>
</gene>
<feature type="coiled-coil region" evidence="1">
    <location>
        <begin position="45"/>
        <end position="86"/>
    </location>
</feature>
<organism evidence="3 4">
    <name type="scientific">Zymoseptoria tritici (strain ST99CH_3D7)</name>
    <dbReference type="NCBI Taxonomy" id="1276538"/>
    <lineage>
        <taxon>Eukaryota</taxon>
        <taxon>Fungi</taxon>
        <taxon>Dikarya</taxon>
        <taxon>Ascomycota</taxon>
        <taxon>Pezizomycotina</taxon>
        <taxon>Dothideomycetes</taxon>
        <taxon>Dothideomycetidae</taxon>
        <taxon>Mycosphaerellales</taxon>
        <taxon>Mycosphaerellaceae</taxon>
        <taxon>Zymoseptoria</taxon>
    </lineage>
</organism>
<evidence type="ECO:0000313" key="4">
    <source>
        <dbReference type="Proteomes" id="UP000215127"/>
    </source>
</evidence>
<keyword evidence="1" id="KW-0175">Coiled coil</keyword>
<protein>
    <submittedName>
        <fullName evidence="3">Uncharacterized protein</fullName>
    </submittedName>
</protein>
<feature type="region of interest" description="Disordered" evidence="2">
    <location>
        <begin position="210"/>
        <end position="240"/>
    </location>
</feature>
<evidence type="ECO:0000256" key="1">
    <source>
        <dbReference type="SAM" id="Coils"/>
    </source>
</evidence>
<evidence type="ECO:0000313" key="3">
    <source>
        <dbReference type="EMBL" id="SMQ54403.1"/>
    </source>
</evidence>
<proteinExistence type="predicted"/>
<feature type="region of interest" description="Disordered" evidence="2">
    <location>
        <begin position="1"/>
        <end position="22"/>
    </location>
</feature>
<accession>A0A1X7S3Z0</accession>
<sequence>MVSPLSAFWSKTPNQAAGDSTSQLETFKTELQVVREELDRTTTVMVTQREQIATTEQECRRLANRVDDLTEEKREHTLKLEHSEREADVIRATLYEEKMSFQNQSRPGRSAHNLDREIQAQQLRTTKNDFDPAIAKMTVKAASYSLFAVEECIKIMKENGIAADIFEHVVTLQKLAIIKCHHTQGMPSITASMTELVEARAKDIAAATTLTPSATPNEPKRERLEEEAEPESTLLNAQRPVIRMASTESNKRAHPSIAASLAEF</sequence>
<feature type="compositionally biased region" description="Polar residues" evidence="2">
    <location>
        <begin position="9"/>
        <end position="22"/>
    </location>
</feature>
<dbReference type="AlphaFoldDB" id="A0A1X7S3Z0"/>
<keyword evidence="4" id="KW-1185">Reference proteome</keyword>
<dbReference type="Proteomes" id="UP000215127">
    <property type="component" value="Chromosome 10"/>
</dbReference>
<reference evidence="3 4" key="1">
    <citation type="submission" date="2016-06" db="EMBL/GenBank/DDBJ databases">
        <authorList>
            <person name="Kjaerup R.B."/>
            <person name="Dalgaard T.S."/>
            <person name="Juul-Madsen H.R."/>
        </authorList>
    </citation>
    <scope>NUCLEOTIDE SEQUENCE [LARGE SCALE GENOMIC DNA]</scope>
</reference>
<name>A0A1X7S3Z0_ZYMT9</name>
<dbReference type="EMBL" id="LT853701">
    <property type="protein sequence ID" value="SMQ54403.1"/>
    <property type="molecule type" value="Genomic_DNA"/>
</dbReference>